<protein>
    <recommendedName>
        <fullName evidence="2">6-phosphofructo-2-kinase domain-containing protein</fullName>
    </recommendedName>
</protein>
<dbReference type="GO" id="GO:0005524">
    <property type="term" value="F:ATP binding"/>
    <property type="evidence" value="ECO:0007669"/>
    <property type="project" value="InterPro"/>
</dbReference>
<dbReference type="InterPro" id="IPR027417">
    <property type="entry name" value="P-loop_NTPase"/>
</dbReference>
<dbReference type="AlphaFoldDB" id="A0AAV8UCY9"/>
<name>A0AAV8UCY9_9ROSI</name>
<sequence>MVTLETPGGGSATADSGDALLTDSSSSELNGSFHRRPSIVKDMNDSIVEADNFESGSSSGEDVMNPTAAVHSDGRSVTVAALTMDDMIAWMQEGGQVGIFDATNSTKRRTNMLMKMAEGKCKARL</sequence>
<feature type="region of interest" description="Disordered" evidence="1">
    <location>
        <begin position="1"/>
        <end position="37"/>
    </location>
</feature>
<accession>A0AAV8UCY9</accession>
<dbReference type="GO" id="GO:0003873">
    <property type="term" value="F:6-phosphofructo-2-kinase activity"/>
    <property type="evidence" value="ECO:0007669"/>
    <property type="project" value="InterPro"/>
</dbReference>
<evidence type="ECO:0000313" key="4">
    <source>
        <dbReference type="Proteomes" id="UP001159364"/>
    </source>
</evidence>
<evidence type="ECO:0000313" key="3">
    <source>
        <dbReference type="EMBL" id="KAJ8899077.1"/>
    </source>
</evidence>
<gene>
    <name evidence="3" type="ORF">K2173_010230</name>
</gene>
<dbReference type="Proteomes" id="UP001159364">
    <property type="component" value="Linkage Group LG08"/>
</dbReference>
<dbReference type="InterPro" id="IPR013079">
    <property type="entry name" value="6Phosfructo_kin"/>
</dbReference>
<keyword evidence="4" id="KW-1185">Reference proteome</keyword>
<dbReference type="Gene3D" id="3.40.50.300">
    <property type="entry name" value="P-loop containing nucleotide triphosphate hydrolases"/>
    <property type="match status" value="1"/>
</dbReference>
<comment type="caution">
    <text evidence="3">The sequence shown here is derived from an EMBL/GenBank/DDBJ whole genome shotgun (WGS) entry which is preliminary data.</text>
</comment>
<proteinExistence type="predicted"/>
<reference evidence="3 4" key="1">
    <citation type="submission" date="2021-09" db="EMBL/GenBank/DDBJ databases">
        <title>Genomic insights and catalytic innovation underlie evolution of tropane alkaloids biosynthesis.</title>
        <authorList>
            <person name="Wang Y.-J."/>
            <person name="Tian T."/>
            <person name="Huang J.-P."/>
            <person name="Huang S.-X."/>
        </authorList>
    </citation>
    <scope>NUCLEOTIDE SEQUENCE [LARGE SCALE GENOMIC DNA]</scope>
    <source>
        <strain evidence="3">KIB-2018</strain>
        <tissue evidence="3">Leaf</tissue>
    </source>
</reference>
<feature type="domain" description="6-phosphofructo-2-kinase" evidence="2">
    <location>
        <begin position="78"/>
        <end position="120"/>
    </location>
</feature>
<evidence type="ECO:0000256" key="1">
    <source>
        <dbReference type="SAM" id="MobiDB-lite"/>
    </source>
</evidence>
<dbReference type="EMBL" id="JAIWQS010000008">
    <property type="protein sequence ID" value="KAJ8899077.1"/>
    <property type="molecule type" value="Genomic_DNA"/>
</dbReference>
<dbReference type="Pfam" id="PF01591">
    <property type="entry name" value="6PF2K"/>
    <property type="match status" value="1"/>
</dbReference>
<dbReference type="GO" id="GO:0006000">
    <property type="term" value="P:fructose metabolic process"/>
    <property type="evidence" value="ECO:0007669"/>
    <property type="project" value="InterPro"/>
</dbReference>
<organism evidence="3 4">
    <name type="scientific">Erythroxylum novogranatense</name>
    <dbReference type="NCBI Taxonomy" id="1862640"/>
    <lineage>
        <taxon>Eukaryota</taxon>
        <taxon>Viridiplantae</taxon>
        <taxon>Streptophyta</taxon>
        <taxon>Embryophyta</taxon>
        <taxon>Tracheophyta</taxon>
        <taxon>Spermatophyta</taxon>
        <taxon>Magnoliopsida</taxon>
        <taxon>eudicotyledons</taxon>
        <taxon>Gunneridae</taxon>
        <taxon>Pentapetalae</taxon>
        <taxon>rosids</taxon>
        <taxon>fabids</taxon>
        <taxon>Malpighiales</taxon>
        <taxon>Erythroxylaceae</taxon>
        <taxon>Erythroxylum</taxon>
    </lineage>
</organism>
<evidence type="ECO:0000259" key="2">
    <source>
        <dbReference type="Pfam" id="PF01591"/>
    </source>
</evidence>